<dbReference type="EMBL" id="CM046391">
    <property type="protein sequence ID" value="KAI8558232.1"/>
    <property type="molecule type" value="Genomic_DNA"/>
</dbReference>
<organism evidence="1 2">
    <name type="scientific">Rhododendron molle</name>
    <name type="common">Chinese azalea</name>
    <name type="synonym">Azalea mollis</name>
    <dbReference type="NCBI Taxonomy" id="49168"/>
    <lineage>
        <taxon>Eukaryota</taxon>
        <taxon>Viridiplantae</taxon>
        <taxon>Streptophyta</taxon>
        <taxon>Embryophyta</taxon>
        <taxon>Tracheophyta</taxon>
        <taxon>Spermatophyta</taxon>
        <taxon>Magnoliopsida</taxon>
        <taxon>eudicotyledons</taxon>
        <taxon>Gunneridae</taxon>
        <taxon>Pentapetalae</taxon>
        <taxon>asterids</taxon>
        <taxon>Ericales</taxon>
        <taxon>Ericaceae</taxon>
        <taxon>Ericoideae</taxon>
        <taxon>Rhodoreae</taxon>
        <taxon>Rhododendron</taxon>
    </lineage>
</organism>
<keyword evidence="2" id="KW-1185">Reference proteome</keyword>
<protein>
    <submittedName>
        <fullName evidence="1">Uncharacterized protein</fullName>
    </submittedName>
</protein>
<comment type="caution">
    <text evidence="1">The sequence shown here is derived from an EMBL/GenBank/DDBJ whole genome shotgun (WGS) entry which is preliminary data.</text>
</comment>
<evidence type="ECO:0000313" key="2">
    <source>
        <dbReference type="Proteomes" id="UP001062846"/>
    </source>
</evidence>
<proteinExistence type="predicted"/>
<accession>A0ACC0NXY0</accession>
<dbReference type="Proteomes" id="UP001062846">
    <property type="component" value="Chromosome 4"/>
</dbReference>
<gene>
    <name evidence="1" type="ORF">RHMOL_Rhmol04G0074300</name>
</gene>
<evidence type="ECO:0000313" key="1">
    <source>
        <dbReference type="EMBL" id="KAI8558232.1"/>
    </source>
</evidence>
<reference evidence="1" key="1">
    <citation type="submission" date="2022-02" db="EMBL/GenBank/DDBJ databases">
        <title>Plant Genome Project.</title>
        <authorList>
            <person name="Zhang R.-G."/>
        </authorList>
    </citation>
    <scope>NUCLEOTIDE SEQUENCE</scope>
    <source>
        <strain evidence="1">AT1</strain>
    </source>
</reference>
<sequence>METSSTDLLSKAKRRPVCSVEKNANKISEPLLPRMIDTTLGQTPIATVDSGRGQVNAQQSLQPRDHDVHDTKSRPSLSKSMLLRRRENQTHTPPPEHGHQNLNVGV</sequence>
<name>A0ACC0NXY0_RHOML</name>